<dbReference type="GO" id="GO:0051537">
    <property type="term" value="F:2 iron, 2 sulfur cluster binding"/>
    <property type="evidence" value="ECO:0007669"/>
    <property type="project" value="UniProtKB-KW"/>
</dbReference>
<dbReference type="PANTHER" id="PTHR21496:SF23">
    <property type="entry name" value="3-PHENYLPROPIONATE_CINNAMIC ACID DIOXYGENASE FERREDOXIN SUBUNIT"/>
    <property type="match status" value="1"/>
</dbReference>
<proteinExistence type="predicted"/>
<dbReference type="GO" id="GO:0016705">
    <property type="term" value="F:oxidoreductase activity, acting on paired donors, with incorporation or reduction of molecular oxygen"/>
    <property type="evidence" value="ECO:0007669"/>
    <property type="project" value="UniProtKB-ARBA"/>
</dbReference>
<keyword evidence="5" id="KW-0411">Iron-sulfur</keyword>
<evidence type="ECO:0000256" key="5">
    <source>
        <dbReference type="ARBA" id="ARBA00023014"/>
    </source>
</evidence>
<dbReference type="GO" id="GO:0008942">
    <property type="term" value="F:nitrite reductase [NAD(P)H] activity"/>
    <property type="evidence" value="ECO:0007669"/>
    <property type="project" value="InterPro"/>
</dbReference>
<keyword evidence="4" id="KW-0408">Iron</keyword>
<dbReference type="EMBL" id="QRDZ01000027">
    <property type="protein sequence ID" value="RED62993.1"/>
    <property type="molecule type" value="Genomic_DNA"/>
</dbReference>
<evidence type="ECO:0000313" key="8">
    <source>
        <dbReference type="EMBL" id="RED62993.1"/>
    </source>
</evidence>
<keyword evidence="3" id="KW-0560">Oxidoreductase</keyword>
<dbReference type="AlphaFoldDB" id="A0A3D9IMJ1"/>
<keyword evidence="6" id="KW-0534">Nitrate assimilation</keyword>
<comment type="caution">
    <text evidence="8">The sequence shown here is derived from an EMBL/GenBank/DDBJ whole genome shotgun (WGS) entry which is preliminary data.</text>
</comment>
<dbReference type="OrthoDB" id="593800at2"/>
<reference evidence="8 9" key="1">
    <citation type="submission" date="2018-07" db="EMBL/GenBank/DDBJ databases">
        <title>Genomic Encyclopedia of Type Strains, Phase III (KMG-III): the genomes of soil and plant-associated and newly described type strains.</title>
        <authorList>
            <person name="Whitman W."/>
        </authorList>
    </citation>
    <scope>NUCLEOTIDE SEQUENCE [LARGE SCALE GENOMIC DNA]</scope>
    <source>
        <strain evidence="8 9">CECT 7287</strain>
    </source>
</reference>
<dbReference type="GO" id="GO:0042128">
    <property type="term" value="P:nitrate assimilation"/>
    <property type="evidence" value="ECO:0007669"/>
    <property type="project" value="UniProtKB-KW"/>
</dbReference>
<dbReference type="RefSeq" id="WP_116063904.1">
    <property type="nucleotide sequence ID" value="NZ_QRDZ01000027.1"/>
</dbReference>
<evidence type="ECO:0000313" key="9">
    <source>
        <dbReference type="Proteomes" id="UP000256977"/>
    </source>
</evidence>
<evidence type="ECO:0000256" key="6">
    <source>
        <dbReference type="ARBA" id="ARBA00023063"/>
    </source>
</evidence>
<evidence type="ECO:0000256" key="2">
    <source>
        <dbReference type="ARBA" id="ARBA00022723"/>
    </source>
</evidence>
<dbReference type="GO" id="GO:0004497">
    <property type="term" value="F:monooxygenase activity"/>
    <property type="evidence" value="ECO:0007669"/>
    <property type="project" value="UniProtKB-ARBA"/>
</dbReference>
<dbReference type="PROSITE" id="PS51296">
    <property type="entry name" value="RIESKE"/>
    <property type="match status" value="1"/>
</dbReference>
<protein>
    <submittedName>
        <fullName evidence="8">Nitrite reductase (NADH) small subunit</fullName>
    </submittedName>
</protein>
<dbReference type="PANTHER" id="PTHR21496">
    <property type="entry name" value="FERREDOXIN-RELATED"/>
    <property type="match status" value="1"/>
</dbReference>
<dbReference type="InterPro" id="IPR036922">
    <property type="entry name" value="Rieske_2Fe-2S_sf"/>
</dbReference>
<evidence type="ECO:0000256" key="1">
    <source>
        <dbReference type="ARBA" id="ARBA00022714"/>
    </source>
</evidence>
<sequence>MGTTQVKQKVFVANFAELPPRIGREIVVDGLKIAVFRLSDDRIKAIGGACPHKQGPLAEGIVAGEYVFCPLHEYKVSLIDGKVQEPDDGCVATYDTLVEEDKVYVLV</sequence>
<keyword evidence="2" id="KW-0479">Metal-binding</keyword>
<dbReference type="Pfam" id="PF13806">
    <property type="entry name" value="Rieske_2"/>
    <property type="match status" value="1"/>
</dbReference>
<dbReference type="NCBIfam" id="TIGR02378">
    <property type="entry name" value="nirD_assim_sml"/>
    <property type="match status" value="1"/>
</dbReference>
<keyword evidence="9" id="KW-1185">Reference proteome</keyword>
<name>A0A3D9IMJ1_9BACL</name>
<dbReference type="InterPro" id="IPR012748">
    <property type="entry name" value="Rieske-like_NirD"/>
</dbReference>
<evidence type="ECO:0000259" key="7">
    <source>
        <dbReference type="PROSITE" id="PS51296"/>
    </source>
</evidence>
<evidence type="ECO:0000256" key="3">
    <source>
        <dbReference type="ARBA" id="ARBA00023002"/>
    </source>
</evidence>
<dbReference type="GO" id="GO:0046872">
    <property type="term" value="F:metal ion binding"/>
    <property type="evidence" value="ECO:0007669"/>
    <property type="project" value="UniProtKB-KW"/>
</dbReference>
<dbReference type="Gene3D" id="2.102.10.10">
    <property type="entry name" value="Rieske [2Fe-2S] iron-sulphur domain"/>
    <property type="match status" value="1"/>
</dbReference>
<evidence type="ECO:0000256" key="4">
    <source>
        <dbReference type="ARBA" id="ARBA00023004"/>
    </source>
</evidence>
<dbReference type="InterPro" id="IPR017941">
    <property type="entry name" value="Rieske_2Fe-2S"/>
</dbReference>
<feature type="domain" description="Rieske" evidence="7">
    <location>
        <begin position="10"/>
        <end position="105"/>
    </location>
</feature>
<keyword evidence="1" id="KW-0001">2Fe-2S</keyword>
<gene>
    <name evidence="8" type="ORF">DFP98_12795</name>
</gene>
<dbReference type="Proteomes" id="UP000256977">
    <property type="component" value="Unassembled WGS sequence"/>
</dbReference>
<organism evidence="8 9">
    <name type="scientific">Cohnella phaseoli</name>
    <dbReference type="NCBI Taxonomy" id="456490"/>
    <lineage>
        <taxon>Bacteria</taxon>
        <taxon>Bacillati</taxon>
        <taxon>Bacillota</taxon>
        <taxon>Bacilli</taxon>
        <taxon>Bacillales</taxon>
        <taxon>Paenibacillaceae</taxon>
        <taxon>Cohnella</taxon>
    </lineage>
</organism>
<accession>A0A3D9IMJ1</accession>
<dbReference type="CDD" id="cd03530">
    <property type="entry name" value="Rieske_NirD_small_Bacillus"/>
    <property type="match status" value="1"/>
</dbReference>
<dbReference type="SUPFAM" id="SSF50022">
    <property type="entry name" value="ISP domain"/>
    <property type="match status" value="1"/>
</dbReference>